<dbReference type="PANTHER" id="PTHR35397:SF1">
    <property type="entry name" value="ARMADILLO-LIKE HELICAL DOMAIN-CONTAINING PROTEIN"/>
    <property type="match status" value="1"/>
</dbReference>
<dbReference type="VEuPathDB" id="AmoebaDB:EHI7A_061850"/>
<dbReference type="PANTHER" id="PTHR35397">
    <property type="entry name" value="C2 DOMAIN-CONTAINING PROTEIN-RELATED"/>
    <property type="match status" value="1"/>
</dbReference>
<comment type="caution">
    <text evidence="1">The sequence shown here is derived from an EMBL/GenBank/DDBJ whole genome shotgun (WGS) entry which is preliminary data.</text>
</comment>
<evidence type="ECO:0000313" key="2">
    <source>
        <dbReference type="Proteomes" id="UP000078387"/>
    </source>
</evidence>
<dbReference type="VEuPathDB" id="AmoebaDB:EHI8A_064650"/>
<sequence>MNRSPTNTPIKKTWNKNAIKVSKKFSKLFQELRNESTKGELSEKSSIKLNQQLETMELIFSQQPYHEEIAPDDVGCAFINLLESSIDFLLRAENDDNTVRVYELIYKLVIFEGYQPYYLEEFPPERMTSGMINMFTGYHSALFRCALLLISSLSSSNILNEIKDQKDKLKVKKLTTFQFVITAPPLEEIQYKIVSKILSAISLRIPLILKDIFESVGSKQVPICRNLYRITVWDSFNKYCCNINKSCQRFSNGISGVDTKWTLHFAARLPFSYYYFVSFLEDLLLIFEYNSDQFVSVPGYSILNSLITHLSHGRISKISEVEMFYKTEALLCVTDYPTILNQYINDRLSRTNAYSIDSLATFVVSFQHIFMELNEKKIIIEDIEMKRIIQVLQAIVTSDSYYALTIMFSMIYELLPILNKKYRVMLITFIMDNFEHFFVHWYYQARIFFFKLIHLKMTLAPSFRINGGLLPEEIHKYDTYGDLLYDQSVCIGIEEKIRTLRNIQKHKEQLSDSEKKNIIYINQAFKEFDEQSQFLEQWKKSNSLTCPIAHLDLSLVSNLVSNLI</sequence>
<proteinExistence type="predicted"/>
<reference evidence="1 2" key="1">
    <citation type="submission" date="2016-05" db="EMBL/GenBank/DDBJ databases">
        <title>First whole genome sequencing of Entamoeba histolytica HM1:IMSS-clone-6.</title>
        <authorList>
            <person name="Mukherjee Avik.K."/>
            <person name="Izumyama S."/>
            <person name="Nakada-Tsukui K."/>
            <person name="Nozaki T."/>
        </authorList>
    </citation>
    <scope>NUCLEOTIDE SEQUENCE [LARGE SCALE GENOMIC DNA]</scope>
    <source>
        <strain evidence="1 2">HM1:IMSS clone 6</strain>
    </source>
</reference>
<dbReference type="InterPro" id="IPR013887">
    <property type="entry name" value="UPF0592"/>
</dbReference>
<gene>
    <name evidence="1" type="ORF">CL6EHI_081350</name>
</gene>
<protein>
    <submittedName>
        <fullName evidence="1">Uncharacterized protein</fullName>
    </submittedName>
</protein>
<evidence type="ECO:0000313" key="1">
    <source>
        <dbReference type="EMBL" id="GAT96605.1"/>
    </source>
</evidence>
<dbReference type="Proteomes" id="UP000078387">
    <property type="component" value="Unassembled WGS sequence"/>
</dbReference>
<dbReference type="EMBL" id="BDEQ01000001">
    <property type="protein sequence ID" value="GAT96605.1"/>
    <property type="molecule type" value="Genomic_DNA"/>
</dbReference>
<dbReference type="OMA" id="CIRIEEK"/>
<organism evidence="1 2">
    <name type="scientific">Entamoeba histolytica</name>
    <dbReference type="NCBI Taxonomy" id="5759"/>
    <lineage>
        <taxon>Eukaryota</taxon>
        <taxon>Amoebozoa</taxon>
        <taxon>Evosea</taxon>
        <taxon>Archamoebae</taxon>
        <taxon>Mastigamoebida</taxon>
        <taxon>Entamoebidae</taxon>
        <taxon>Entamoeba</taxon>
    </lineage>
</organism>
<dbReference type="VEuPathDB" id="AmoebaDB:EHI5A_058650"/>
<dbReference type="VEuPathDB" id="AmoebaDB:EHI_081350"/>
<name>A0A5K1USX3_ENTHI</name>
<dbReference type="AlphaFoldDB" id="A0A5K1USX3"/>
<accession>A0A5K1USX3</accession>
<dbReference type="Pfam" id="PF08578">
    <property type="entry name" value="DUF1765"/>
    <property type="match status" value="1"/>
</dbReference>
<dbReference type="VEuPathDB" id="AmoebaDB:KM1_090620"/>